<evidence type="ECO:0000256" key="3">
    <source>
        <dbReference type="ARBA" id="ARBA00022723"/>
    </source>
</evidence>
<dbReference type="Gramene" id="TraesCS6B02G395700.1">
    <property type="protein sequence ID" value="TraesCS6B02G395700.1"/>
    <property type="gene ID" value="TraesCS6B02G395700"/>
</dbReference>
<protein>
    <recommendedName>
        <fullName evidence="16">Lipoxygenase</fullName>
    </recommendedName>
</protein>
<dbReference type="FunFam" id="3.10.450.60:FF:000002">
    <property type="entry name" value="Lipoxygenase"/>
    <property type="match status" value="1"/>
</dbReference>
<dbReference type="OMA" id="FYIRNFM"/>
<reference evidence="14" key="1">
    <citation type="submission" date="2018-08" db="EMBL/GenBank/DDBJ databases">
        <authorList>
            <person name="Rossello M."/>
        </authorList>
    </citation>
    <scope>NUCLEOTIDE SEQUENCE [LARGE SCALE GENOMIC DNA]</scope>
    <source>
        <strain evidence="14">cv. Chinese Spring</strain>
    </source>
</reference>
<dbReference type="Gramene" id="TraesWEE_scaffold_001103_01G000100.1">
    <property type="protein sequence ID" value="TraesWEE_scaffold_001103_01G000100.1"/>
    <property type="gene ID" value="TraesWEE_scaffold_001103_01G000100"/>
</dbReference>
<dbReference type="Gramene" id="TraesCAD_scaffold_000151_01G000200.1">
    <property type="protein sequence ID" value="TraesCAD_scaffold_000151_01G000200.1"/>
    <property type="gene ID" value="TraesCAD_scaffold_000151_01G000200"/>
</dbReference>
<dbReference type="GO" id="GO:0031408">
    <property type="term" value="P:oxylipin biosynthetic process"/>
    <property type="evidence" value="ECO:0007669"/>
    <property type="project" value="UniProtKB-KW"/>
</dbReference>
<dbReference type="Gramene" id="TraesROB_scaffold_005342_01G000200.1">
    <property type="protein sequence ID" value="TraesROB_scaffold_005342_01G000200.1"/>
    <property type="gene ID" value="TraesROB_scaffold_005342_01G000200"/>
</dbReference>
<feature type="compositionally biased region" description="Low complexity" evidence="11">
    <location>
        <begin position="774"/>
        <end position="787"/>
    </location>
</feature>
<dbReference type="Proteomes" id="UP000019116">
    <property type="component" value="Chromosome 6B"/>
</dbReference>
<keyword evidence="9" id="KW-0275">Fatty acid biosynthesis</keyword>
<evidence type="ECO:0000313" key="14">
    <source>
        <dbReference type="EnsemblPlants" id="TraesCS6B02G395700.1"/>
    </source>
</evidence>
<dbReference type="InterPro" id="IPR000907">
    <property type="entry name" value="LipOase"/>
</dbReference>
<dbReference type="STRING" id="4565.A0A3B6PR55"/>
<dbReference type="AlphaFoldDB" id="A0A3B6PR55"/>
<evidence type="ECO:0000256" key="8">
    <source>
        <dbReference type="ARBA" id="ARBA00023098"/>
    </source>
</evidence>
<dbReference type="PROSITE" id="PS50095">
    <property type="entry name" value="PLAT"/>
    <property type="match status" value="1"/>
</dbReference>
<feature type="domain" description="PLAT" evidence="12">
    <location>
        <begin position="28"/>
        <end position="155"/>
    </location>
</feature>
<dbReference type="PROSITE" id="PS51393">
    <property type="entry name" value="LIPOXYGENASE_3"/>
    <property type="match status" value="1"/>
</dbReference>
<feature type="domain" description="Lipoxygenase" evidence="13">
    <location>
        <begin position="158"/>
        <end position="799"/>
    </location>
</feature>
<evidence type="ECO:0000256" key="5">
    <source>
        <dbReference type="ARBA" id="ARBA00022832"/>
    </source>
</evidence>
<feature type="region of interest" description="Disordered" evidence="11">
    <location>
        <begin position="766"/>
        <end position="812"/>
    </location>
</feature>
<dbReference type="InterPro" id="IPR036392">
    <property type="entry name" value="PLAT/LH2_dom_sf"/>
</dbReference>
<keyword evidence="8" id="KW-0443">Lipid metabolism</keyword>
<dbReference type="EnsemblPlants" id="TraesCS6B02G395700.1">
    <property type="protein sequence ID" value="TraesCS6B02G395700.1"/>
    <property type="gene ID" value="TraesCS6B02G395700"/>
</dbReference>
<evidence type="ECO:0000259" key="13">
    <source>
        <dbReference type="PROSITE" id="PS51393"/>
    </source>
</evidence>
<dbReference type="InterPro" id="IPR027433">
    <property type="entry name" value="Lipoxygenase_dom_3"/>
</dbReference>
<dbReference type="InterPro" id="IPR036226">
    <property type="entry name" value="LipOase_C_sf"/>
</dbReference>
<reference evidence="14" key="2">
    <citation type="submission" date="2018-10" db="UniProtKB">
        <authorList>
            <consortium name="EnsemblPlants"/>
        </authorList>
    </citation>
    <scope>IDENTIFICATION</scope>
</reference>
<comment type="similarity">
    <text evidence="1">Belongs to the lipoxygenase family.</text>
</comment>
<keyword evidence="6" id="KW-0223">Dioxygenase</keyword>
<dbReference type="InterPro" id="IPR013819">
    <property type="entry name" value="LipOase_C"/>
</dbReference>
<evidence type="ECO:0000313" key="15">
    <source>
        <dbReference type="Proteomes" id="UP000019116"/>
    </source>
</evidence>
<dbReference type="PANTHER" id="PTHR11771">
    <property type="entry name" value="LIPOXYGENASE"/>
    <property type="match status" value="1"/>
</dbReference>
<dbReference type="InterPro" id="IPR001246">
    <property type="entry name" value="LipOase_plant"/>
</dbReference>
<comment type="caution">
    <text evidence="10">Lacks conserved residue(s) required for the propagation of feature annotation.</text>
</comment>
<evidence type="ECO:0000256" key="9">
    <source>
        <dbReference type="ARBA" id="ARBA00023160"/>
    </source>
</evidence>
<evidence type="ECO:0000256" key="11">
    <source>
        <dbReference type="SAM" id="MobiDB-lite"/>
    </source>
</evidence>
<feature type="region of interest" description="Disordered" evidence="11">
    <location>
        <begin position="205"/>
        <end position="246"/>
    </location>
</feature>
<dbReference type="Gene3D" id="4.10.375.10">
    <property type="entry name" value="Lipoxygenase-1, Domain 2"/>
    <property type="match status" value="1"/>
</dbReference>
<evidence type="ECO:0000256" key="2">
    <source>
        <dbReference type="ARBA" id="ARBA00022516"/>
    </source>
</evidence>
<dbReference type="InterPro" id="IPR020834">
    <property type="entry name" value="LipOase_CS"/>
</dbReference>
<evidence type="ECO:0000259" key="12">
    <source>
        <dbReference type="PROSITE" id="PS50095"/>
    </source>
</evidence>
<dbReference type="SUPFAM" id="SSF49723">
    <property type="entry name" value="Lipase/lipooxygenase domain (PLAT/LH2 domain)"/>
    <property type="match status" value="1"/>
</dbReference>
<dbReference type="FunFam" id="4.10.375.10:FF:000001">
    <property type="entry name" value="Lipoxygenase"/>
    <property type="match status" value="1"/>
</dbReference>
<feature type="compositionally biased region" description="Low complexity" evidence="11">
    <location>
        <begin position="802"/>
        <end position="812"/>
    </location>
</feature>
<dbReference type="PROSITE" id="PS00081">
    <property type="entry name" value="LIPOXYGENASE_2"/>
    <property type="match status" value="1"/>
</dbReference>
<dbReference type="Gene3D" id="1.20.245.10">
    <property type="entry name" value="Lipoxygenase-1, Domain 5"/>
    <property type="match status" value="1"/>
</dbReference>
<dbReference type="Pfam" id="PF00305">
    <property type="entry name" value="Lipoxygenase"/>
    <property type="match status" value="4"/>
</dbReference>
<dbReference type="SMR" id="A0A3B6PR55"/>
<evidence type="ECO:0000256" key="6">
    <source>
        <dbReference type="ARBA" id="ARBA00022964"/>
    </source>
</evidence>
<dbReference type="GO" id="GO:0016702">
    <property type="term" value="F:oxidoreductase activity, acting on single donors with incorporation of molecular oxygen, incorporation of two atoms of oxygen"/>
    <property type="evidence" value="ECO:0000318"/>
    <property type="project" value="GO_Central"/>
</dbReference>
<dbReference type="Pfam" id="PF01477">
    <property type="entry name" value="PLAT"/>
    <property type="match status" value="1"/>
</dbReference>
<keyword evidence="15" id="KW-1185">Reference proteome</keyword>
<organism evidence="14">
    <name type="scientific">Triticum aestivum</name>
    <name type="common">Wheat</name>
    <dbReference type="NCBI Taxonomy" id="4565"/>
    <lineage>
        <taxon>Eukaryota</taxon>
        <taxon>Viridiplantae</taxon>
        <taxon>Streptophyta</taxon>
        <taxon>Embryophyta</taxon>
        <taxon>Tracheophyta</taxon>
        <taxon>Spermatophyta</taxon>
        <taxon>Magnoliopsida</taxon>
        <taxon>Liliopsida</taxon>
        <taxon>Poales</taxon>
        <taxon>Poaceae</taxon>
        <taxon>BOP clade</taxon>
        <taxon>Pooideae</taxon>
        <taxon>Triticodae</taxon>
        <taxon>Triticeae</taxon>
        <taxon>Triticinae</taxon>
        <taxon>Triticum</taxon>
    </lineage>
</organism>
<keyword evidence="3" id="KW-0479">Metal-binding</keyword>
<dbReference type="Gramene" id="TraesCLE_scaffold_000581_01G000200.1">
    <property type="protein sequence ID" value="TraesCLE_scaffold_000581_01G000200.1"/>
    <property type="gene ID" value="TraesCLE_scaffold_000581_01G000200"/>
</dbReference>
<keyword evidence="5" id="KW-0276">Fatty acid metabolism</keyword>
<dbReference type="OrthoDB" id="407298at2759"/>
<dbReference type="Gene3D" id="2.60.60.20">
    <property type="entry name" value="PLAT/LH2 domain"/>
    <property type="match status" value="1"/>
</dbReference>
<sequence>MDKLSGSGKKARLKGSAVVLSRKVLDANDLTATVVDNIHEILGNSITCQLVSATVTDPNNGGRGIVGSEAALQQWLANLPSLTCTGECKFKVRFDWEVKKQGVPGAIIVKNNHSTKFFLKTLTLDHVPGRGTIVFLANSWVYPTTKYHCNRVFFANDSYLPSEMPEGLRPYREDELRCLRGDDKQGPYQTHDRIYRYAVYNDLGEPDRDGGGSARPVLGGSSEHPYPRRGRTGRSPSKKDPRSESRLTLLEQTYVPSDERFAHLKMADFAGYSLKAIVQGGGLKLPNIPALNELRKSFPIQLIKELLPVGGDYMLKLPKPDIIKENESAWRTDEEFAREILAGVNPVSITRLTEFPPKSSLDPSKYSDQTSTITAHHIEKSLEGLSVQQALDGKKLYILDHHDHFMPFLLDINSLDGVHAYATRTLLFLRGDDTLKPLAIELLAPARQPLLSVVHPLFKLLQPHYRDTMTINALARQTLINAGGIFEQTVFMGKHSLAISSVVYKDWNFTDQALPDDLIKSSATSPLEEPTVTRTANCVPTLSGENTNPRNEAWPWRTRRSPARCGCCSRTTPYPTDGLAIWQAIEEWVTDYCAIYYKDEKAVKGDEELQAWWKEVREVGHSDLKDAAWWPAMQTVAELTKACATIVWIASALHAAVNFGQYSYAGYVPNRPTVSRRAMPDPGSEEYAELEREPERFFIRTITSQLQTLLGISLLEILSKHSSDEIYLGQRDTPTWTSDAEAVGAFGRLGENLVRIESEVVGRNSDPLLKNRIGRPTSPTRCCTPTRRTTRARPPGSPPRASPTASPYDNTL</sequence>
<accession>A0A3B6PR55</accession>
<evidence type="ECO:0000256" key="1">
    <source>
        <dbReference type="ARBA" id="ARBA00009419"/>
    </source>
</evidence>
<name>A0A3B6PR55_WHEAT</name>
<evidence type="ECO:0000256" key="7">
    <source>
        <dbReference type="ARBA" id="ARBA00023002"/>
    </source>
</evidence>
<evidence type="ECO:0000256" key="4">
    <source>
        <dbReference type="ARBA" id="ARBA00022767"/>
    </source>
</evidence>
<keyword evidence="7" id="KW-0560">Oxidoreductase</keyword>
<dbReference type="GO" id="GO:0046872">
    <property type="term" value="F:metal ion binding"/>
    <property type="evidence" value="ECO:0007669"/>
    <property type="project" value="UniProtKB-KW"/>
</dbReference>
<dbReference type="SUPFAM" id="SSF48484">
    <property type="entry name" value="Lipoxigenase"/>
    <property type="match status" value="1"/>
</dbReference>
<dbReference type="Gramene" id="TraesKAR6B01G0437930.1">
    <property type="protein sequence ID" value="cds.TraesKAR6B01G0437930.1"/>
    <property type="gene ID" value="TraesKAR6B01G0437930"/>
</dbReference>
<dbReference type="Gramene" id="TraesCS6B03G1118700.1">
    <property type="protein sequence ID" value="TraesCS6B03G1118700.1.CDS"/>
    <property type="gene ID" value="TraesCS6B03G1118700"/>
</dbReference>
<dbReference type="GO" id="GO:0034440">
    <property type="term" value="P:lipid oxidation"/>
    <property type="evidence" value="ECO:0000318"/>
    <property type="project" value="GO_Central"/>
</dbReference>
<evidence type="ECO:0000256" key="10">
    <source>
        <dbReference type="PROSITE-ProRule" id="PRU00152"/>
    </source>
</evidence>
<dbReference type="GO" id="GO:0006633">
    <property type="term" value="P:fatty acid biosynthetic process"/>
    <property type="evidence" value="ECO:0007669"/>
    <property type="project" value="UniProtKB-KW"/>
</dbReference>
<keyword evidence="4" id="KW-0925">Oxylipin biosynthesis</keyword>
<dbReference type="PRINTS" id="PR00468">
    <property type="entry name" value="PLTLPOXGNASE"/>
</dbReference>
<dbReference type="GO" id="GO:0009611">
    <property type="term" value="P:response to wounding"/>
    <property type="evidence" value="ECO:0007669"/>
    <property type="project" value="UniProtKB-ARBA"/>
</dbReference>
<dbReference type="InterPro" id="IPR001024">
    <property type="entry name" value="PLAT/LH2_dom"/>
</dbReference>
<dbReference type="SMART" id="SM00308">
    <property type="entry name" value="LH2"/>
    <property type="match status" value="1"/>
</dbReference>
<keyword evidence="2" id="KW-0444">Lipid biosynthesis</keyword>
<proteinExistence type="inferred from homology"/>
<dbReference type="Gene3D" id="4.10.372.10">
    <property type="entry name" value="Lipoxygenase-1, Domain 3"/>
    <property type="match status" value="1"/>
</dbReference>
<evidence type="ECO:0008006" key="16">
    <source>
        <dbReference type="Google" id="ProtNLM"/>
    </source>
</evidence>